<organism evidence="3 4">
    <name type="scientific">Flavobacterium arsenatis</name>
    <dbReference type="NCBI Taxonomy" id="1484332"/>
    <lineage>
        <taxon>Bacteria</taxon>
        <taxon>Pseudomonadati</taxon>
        <taxon>Bacteroidota</taxon>
        <taxon>Flavobacteriia</taxon>
        <taxon>Flavobacteriales</taxon>
        <taxon>Flavobacteriaceae</taxon>
        <taxon>Flavobacterium</taxon>
    </lineage>
</organism>
<feature type="chain" id="PRO_5046510578" description="Outer membrane protein beta-barrel domain-containing protein" evidence="1">
    <location>
        <begin position="21"/>
        <end position="190"/>
    </location>
</feature>
<sequence length="190" mass="21051">MKKVLLIIAFPFLFTTASQAQLHVGLKAGANMTKLDGNAFSDDFELGYQLGGFFYYNVSRGVGFQTELLFSQTNTKVRDEFSDVIEGAFSGEKKLSYVTVPILLRLNSEGLINFTAGPQFSFLASDDDTVLENGKKLFKKTDFGVVAGAEVNFRPVTVYARYVWGFSDISEFGEKANSQQIQLGMGLRLF</sequence>
<dbReference type="EMBL" id="JAVDVI010000003">
    <property type="protein sequence ID" value="MDR6966885.1"/>
    <property type="molecule type" value="Genomic_DNA"/>
</dbReference>
<gene>
    <name evidence="3" type="ORF">J2X31_000885</name>
</gene>
<evidence type="ECO:0000256" key="1">
    <source>
        <dbReference type="SAM" id="SignalP"/>
    </source>
</evidence>
<dbReference type="SUPFAM" id="SSF56925">
    <property type="entry name" value="OMPA-like"/>
    <property type="match status" value="1"/>
</dbReference>
<comment type="caution">
    <text evidence="3">The sequence shown here is derived from an EMBL/GenBank/DDBJ whole genome shotgun (WGS) entry which is preliminary data.</text>
</comment>
<reference evidence="3 4" key="1">
    <citation type="submission" date="2023-07" db="EMBL/GenBank/DDBJ databases">
        <title>Sorghum-associated microbial communities from plants grown in Nebraska, USA.</title>
        <authorList>
            <person name="Schachtman D."/>
        </authorList>
    </citation>
    <scope>NUCLEOTIDE SEQUENCE [LARGE SCALE GENOMIC DNA]</scope>
    <source>
        <strain evidence="3 4">3773</strain>
    </source>
</reference>
<name>A0ABU1TLP0_9FLAO</name>
<protein>
    <recommendedName>
        <fullName evidence="2">Outer membrane protein beta-barrel domain-containing protein</fullName>
    </recommendedName>
</protein>
<evidence type="ECO:0000313" key="4">
    <source>
        <dbReference type="Proteomes" id="UP001255185"/>
    </source>
</evidence>
<accession>A0ABU1TLP0</accession>
<evidence type="ECO:0000313" key="3">
    <source>
        <dbReference type="EMBL" id="MDR6966885.1"/>
    </source>
</evidence>
<dbReference type="Pfam" id="PF13568">
    <property type="entry name" value="OMP_b-brl_2"/>
    <property type="match status" value="1"/>
</dbReference>
<evidence type="ECO:0000259" key="2">
    <source>
        <dbReference type="Pfam" id="PF13568"/>
    </source>
</evidence>
<keyword evidence="4" id="KW-1185">Reference proteome</keyword>
<dbReference type="InterPro" id="IPR011250">
    <property type="entry name" value="OMP/PagP_B-barrel"/>
</dbReference>
<keyword evidence="1" id="KW-0732">Signal</keyword>
<dbReference type="InterPro" id="IPR025665">
    <property type="entry name" value="Beta-barrel_OMP_2"/>
</dbReference>
<dbReference type="RefSeq" id="WP_310024766.1">
    <property type="nucleotide sequence ID" value="NZ_JAVDVI010000003.1"/>
</dbReference>
<feature type="domain" description="Outer membrane protein beta-barrel" evidence="2">
    <location>
        <begin position="20"/>
        <end position="170"/>
    </location>
</feature>
<proteinExistence type="predicted"/>
<dbReference type="Proteomes" id="UP001255185">
    <property type="component" value="Unassembled WGS sequence"/>
</dbReference>
<feature type="signal peptide" evidence="1">
    <location>
        <begin position="1"/>
        <end position="20"/>
    </location>
</feature>